<accession>A0A6J5XEL9</accession>
<feature type="region of interest" description="Disordered" evidence="1">
    <location>
        <begin position="1"/>
        <end position="20"/>
    </location>
</feature>
<proteinExistence type="predicted"/>
<keyword evidence="3" id="KW-1185">Reference proteome</keyword>
<organism evidence="2 3">
    <name type="scientific">Prunus armeniaca</name>
    <name type="common">Apricot</name>
    <name type="synonym">Armeniaca vulgaris</name>
    <dbReference type="NCBI Taxonomy" id="36596"/>
    <lineage>
        <taxon>Eukaryota</taxon>
        <taxon>Viridiplantae</taxon>
        <taxon>Streptophyta</taxon>
        <taxon>Embryophyta</taxon>
        <taxon>Tracheophyta</taxon>
        <taxon>Spermatophyta</taxon>
        <taxon>Magnoliopsida</taxon>
        <taxon>eudicotyledons</taxon>
        <taxon>Gunneridae</taxon>
        <taxon>Pentapetalae</taxon>
        <taxon>rosids</taxon>
        <taxon>fabids</taxon>
        <taxon>Rosales</taxon>
        <taxon>Rosaceae</taxon>
        <taxon>Amygdaloideae</taxon>
        <taxon>Amygdaleae</taxon>
        <taxon>Prunus</taxon>
    </lineage>
</organism>
<protein>
    <submittedName>
        <fullName evidence="2">Uncharacterized protein</fullName>
    </submittedName>
</protein>
<gene>
    <name evidence="2" type="ORF">ORAREDHAP_LOCUS30723</name>
</gene>
<dbReference type="EMBL" id="CAEKKB010000005">
    <property type="protein sequence ID" value="CAB4309514.1"/>
    <property type="molecule type" value="Genomic_DNA"/>
</dbReference>
<reference evidence="3" key="1">
    <citation type="journal article" date="2020" name="Genome Biol.">
        <title>Gamete binning: chromosome-level and haplotype-resolved genome assembly enabled by high-throughput single-cell sequencing of gamete genomes.</title>
        <authorList>
            <person name="Campoy J.A."/>
            <person name="Sun H."/>
            <person name="Goel M."/>
            <person name="Jiao W.-B."/>
            <person name="Folz-Donahue K."/>
            <person name="Wang N."/>
            <person name="Rubio M."/>
            <person name="Liu C."/>
            <person name="Kukat C."/>
            <person name="Ruiz D."/>
            <person name="Huettel B."/>
            <person name="Schneeberger K."/>
        </authorList>
    </citation>
    <scope>NUCLEOTIDE SEQUENCE [LARGE SCALE GENOMIC DNA]</scope>
    <source>
        <strain evidence="3">cv. Rojo Pasion</strain>
    </source>
</reference>
<name>A0A6J5XEL9_PRUAR</name>
<evidence type="ECO:0000256" key="1">
    <source>
        <dbReference type="SAM" id="MobiDB-lite"/>
    </source>
</evidence>
<dbReference type="Proteomes" id="UP000507245">
    <property type="component" value="Unassembled WGS sequence"/>
</dbReference>
<dbReference type="AlphaFoldDB" id="A0A6J5XEL9"/>
<evidence type="ECO:0000313" key="3">
    <source>
        <dbReference type="Proteomes" id="UP000507245"/>
    </source>
</evidence>
<evidence type="ECO:0000313" key="2">
    <source>
        <dbReference type="EMBL" id="CAB4309514.1"/>
    </source>
</evidence>
<sequence>MGHFSEHLVDTPGLATNAPKGQDWSFHGGFRGFKGSSCPVCPSVIRLIEAQTTSFTRFS</sequence>